<dbReference type="InterPro" id="IPR052523">
    <property type="entry name" value="Trichothecene_AcTrans"/>
</dbReference>
<dbReference type="InterPro" id="IPR000182">
    <property type="entry name" value="GNAT_dom"/>
</dbReference>
<reference evidence="2" key="1">
    <citation type="submission" date="2023-03" db="EMBL/GenBank/DDBJ databases">
        <title>Massive genome expansion in bonnet fungi (Mycena s.s.) driven by repeated elements and novel gene families across ecological guilds.</title>
        <authorList>
            <consortium name="Lawrence Berkeley National Laboratory"/>
            <person name="Harder C.B."/>
            <person name="Miyauchi S."/>
            <person name="Viragh M."/>
            <person name="Kuo A."/>
            <person name="Thoen E."/>
            <person name="Andreopoulos B."/>
            <person name="Lu D."/>
            <person name="Skrede I."/>
            <person name="Drula E."/>
            <person name="Henrissat B."/>
            <person name="Morin E."/>
            <person name="Kohler A."/>
            <person name="Barry K."/>
            <person name="LaButti K."/>
            <person name="Morin E."/>
            <person name="Salamov A."/>
            <person name="Lipzen A."/>
            <person name="Mereny Z."/>
            <person name="Hegedus B."/>
            <person name="Baldrian P."/>
            <person name="Stursova M."/>
            <person name="Weitz H."/>
            <person name="Taylor A."/>
            <person name="Grigoriev I.V."/>
            <person name="Nagy L.G."/>
            <person name="Martin F."/>
            <person name="Kauserud H."/>
        </authorList>
    </citation>
    <scope>NUCLEOTIDE SEQUENCE</scope>
    <source>
        <strain evidence="2">CBHHK200</strain>
    </source>
</reference>
<name>A0AAD6WTX4_9AGAR</name>
<gene>
    <name evidence="2" type="ORF">C8F04DRAFT_1134769</name>
</gene>
<dbReference type="EMBL" id="JARJCM010000189">
    <property type="protein sequence ID" value="KAJ7023421.1"/>
    <property type="molecule type" value="Genomic_DNA"/>
</dbReference>
<dbReference type="CDD" id="cd04301">
    <property type="entry name" value="NAT_SF"/>
    <property type="match status" value="1"/>
</dbReference>
<sequence>MSSPAVTKKPRIQPIISRISVQDAHAAATVQLNALGSHPTQLRIQPLDKRPSVPTQINIRAQALRDALAGGQRRVIKAVVSRAVDSGVEDSEVAGVAVWMLFNEKKPQLEDGFVPAPPRQRTKEDEEALVGVDVEFRGQESGDYDRDALVDPKYQQRGIGQALLQWGLDQVDAEGLEAYLESSDAGRQLYERT</sequence>
<dbReference type="SUPFAM" id="SSF55729">
    <property type="entry name" value="Acyl-CoA N-acyltransferases (Nat)"/>
    <property type="match status" value="1"/>
</dbReference>
<comment type="caution">
    <text evidence="2">The sequence shown here is derived from an EMBL/GenBank/DDBJ whole genome shotgun (WGS) entry which is preliminary data.</text>
</comment>
<dbReference type="InterPro" id="IPR016181">
    <property type="entry name" value="Acyl_CoA_acyltransferase"/>
</dbReference>
<dbReference type="Gene3D" id="3.40.630.30">
    <property type="match status" value="1"/>
</dbReference>
<dbReference type="AlphaFoldDB" id="A0AAD6WTX4"/>
<evidence type="ECO:0000259" key="1">
    <source>
        <dbReference type="Pfam" id="PF13508"/>
    </source>
</evidence>
<dbReference type="PANTHER" id="PTHR42791">
    <property type="entry name" value="GNAT FAMILY ACETYLTRANSFERASE"/>
    <property type="match status" value="1"/>
</dbReference>
<organism evidence="2 3">
    <name type="scientific">Mycena alexandri</name>
    <dbReference type="NCBI Taxonomy" id="1745969"/>
    <lineage>
        <taxon>Eukaryota</taxon>
        <taxon>Fungi</taxon>
        <taxon>Dikarya</taxon>
        <taxon>Basidiomycota</taxon>
        <taxon>Agaricomycotina</taxon>
        <taxon>Agaricomycetes</taxon>
        <taxon>Agaricomycetidae</taxon>
        <taxon>Agaricales</taxon>
        <taxon>Marasmiineae</taxon>
        <taxon>Mycenaceae</taxon>
        <taxon>Mycena</taxon>
    </lineage>
</organism>
<evidence type="ECO:0000313" key="2">
    <source>
        <dbReference type="EMBL" id="KAJ7023421.1"/>
    </source>
</evidence>
<feature type="domain" description="N-acetyltransferase" evidence="1">
    <location>
        <begin position="126"/>
        <end position="192"/>
    </location>
</feature>
<dbReference type="Pfam" id="PF13508">
    <property type="entry name" value="Acetyltransf_7"/>
    <property type="match status" value="1"/>
</dbReference>
<keyword evidence="3" id="KW-1185">Reference proteome</keyword>
<accession>A0AAD6WTX4</accession>
<dbReference type="PANTHER" id="PTHR42791:SF14">
    <property type="entry name" value="N-ACETYLTRANSFERASE DOMAIN-CONTAINING PROTEIN"/>
    <property type="match status" value="1"/>
</dbReference>
<dbReference type="GO" id="GO:0016747">
    <property type="term" value="F:acyltransferase activity, transferring groups other than amino-acyl groups"/>
    <property type="evidence" value="ECO:0007669"/>
    <property type="project" value="InterPro"/>
</dbReference>
<evidence type="ECO:0000313" key="3">
    <source>
        <dbReference type="Proteomes" id="UP001218188"/>
    </source>
</evidence>
<feature type="non-terminal residue" evidence="2">
    <location>
        <position position="193"/>
    </location>
</feature>
<protein>
    <recommendedName>
        <fullName evidence="1">N-acetyltransferase domain-containing protein</fullName>
    </recommendedName>
</protein>
<dbReference type="Proteomes" id="UP001218188">
    <property type="component" value="Unassembled WGS sequence"/>
</dbReference>
<proteinExistence type="predicted"/>